<keyword evidence="3" id="KW-0012">Acyltransferase</keyword>
<dbReference type="GO" id="GO:0016747">
    <property type="term" value="F:acyltransferase activity, transferring groups other than amino-acyl groups"/>
    <property type="evidence" value="ECO:0007669"/>
    <property type="project" value="InterPro"/>
</dbReference>
<feature type="transmembrane region" description="Helical" evidence="1">
    <location>
        <begin position="49"/>
        <end position="76"/>
    </location>
</feature>
<keyword evidence="1" id="KW-0812">Transmembrane</keyword>
<feature type="transmembrane region" description="Helical" evidence="1">
    <location>
        <begin position="88"/>
        <end position="105"/>
    </location>
</feature>
<proteinExistence type="predicted"/>
<sequence length="241" mass="28233">MLTFKQACSSLFFQGGVFPVFWFLGSLIFIYALMPFLKKYIISIRTRLYGLLLFLSVLQFIIYTCDIYTNYVYSFIFENVYIPQSFRLYSHLMYFLLGVCLRLYLTDNNMLKNVIGGKAVLCYIIYILCAALICYLLYRNVGAIEYFQNSIICVLASLSFFLSLRSIVFSGYIGRTIVNLSSCSILVYTIHYPILSLLYMKTDLFVHTDFSFLAWAGLLLLWFFISYWVYQIPYISSFLRI</sequence>
<feature type="domain" description="Acyltransferase 3" evidence="2">
    <location>
        <begin position="11"/>
        <end position="229"/>
    </location>
</feature>
<feature type="transmembrane region" description="Helical" evidence="1">
    <location>
        <begin position="144"/>
        <end position="164"/>
    </location>
</feature>
<feature type="transmembrane region" description="Helical" evidence="1">
    <location>
        <begin position="117"/>
        <end position="138"/>
    </location>
</feature>
<keyword evidence="1" id="KW-0472">Membrane</keyword>
<dbReference type="AlphaFoldDB" id="A0A6I0ZMT0"/>
<evidence type="ECO:0000313" key="4">
    <source>
        <dbReference type="Proteomes" id="UP000469427"/>
    </source>
</evidence>
<evidence type="ECO:0000313" key="3">
    <source>
        <dbReference type="EMBL" id="KAB6522087.1"/>
    </source>
</evidence>
<comment type="caution">
    <text evidence="3">The sequence shown here is derived from an EMBL/GenBank/DDBJ whole genome shotgun (WGS) entry which is preliminary data.</text>
</comment>
<dbReference type="Proteomes" id="UP000469427">
    <property type="component" value="Unassembled WGS sequence"/>
</dbReference>
<feature type="transmembrane region" description="Helical" evidence="1">
    <location>
        <begin position="212"/>
        <end position="230"/>
    </location>
</feature>
<dbReference type="Pfam" id="PF01757">
    <property type="entry name" value="Acyl_transf_3"/>
    <property type="match status" value="1"/>
</dbReference>
<dbReference type="InterPro" id="IPR002656">
    <property type="entry name" value="Acyl_transf_3_dom"/>
</dbReference>
<evidence type="ECO:0000256" key="1">
    <source>
        <dbReference type="SAM" id="Phobius"/>
    </source>
</evidence>
<reference evidence="3 4" key="1">
    <citation type="journal article" date="2019" name="Nat. Med.">
        <title>A library of human gut bacterial isolates paired with longitudinal multiomics data enables mechanistic microbiome research.</title>
        <authorList>
            <person name="Poyet M."/>
            <person name="Groussin M."/>
            <person name="Gibbons S.M."/>
            <person name="Avila-Pacheco J."/>
            <person name="Jiang X."/>
            <person name="Kearney S.M."/>
            <person name="Perrotta A.R."/>
            <person name="Berdy B."/>
            <person name="Zhao S."/>
            <person name="Lieberman T.D."/>
            <person name="Swanson P.K."/>
            <person name="Smith M."/>
            <person name="Roesemann S."/>
            <person name="Alexander J.E."/>
            <person name="Rich S.A."/>
            <person name="Livny J."/>
            <person name="Vlamakis H."/>
            <person name="Clish C."/>
            <person name="Bullock K."/>
            <person name="Deik A."/>
            <person name="Scott J."/>
            <person name="Pierce K.A."/>
            <person name="Xavier R.J."/>
            <person name="Alm E.J."/>
        </authorList>
    </citation>
    <scope>NUCLEOTIDE SEQUENCE [LARGE SCALE GENOMIC DNA]</scope>
    <source>
        <strain evidence="3 4">BIOML-A122</strain>
    </source>
</reference>
<feature type="transmembrane region" description="Helical" evidence="1">
    <location>
        <begin position="20"/>
        <end position="37"/>
    </location>
</feature>
<accession>A0A6I0ZMT0</accession>
<feature type="transmembrane region" description="Helical" evidence="1">
    <location>
        <begin position="176"/>
        <end position="200"/>
    </location>
</feature>
<name>A0A6I0ZMT0_PHOVU</name>
<keyword evidence="1" id="KW-1133">Transmembrane helix</keyword>
<organism evidence="3 4">
    <name type="scientific">Phocaeicola vulgatus</name>
    <name type="common">Bacteroides vulgatus</name>
    <dbReference type="NCBI Taxonomy" id="821"/>
    <lineage>
        <taxon>Bacteria</taxon>
        <taxon>Pseudomonadati</taxon>
        <taxon>Bacteroidota</taxon>
        <taxon>Bacteroidia</taxon>
        <taxon>Bacteroidales</taxon>
        <taxon>Bacteroidaceae</taxon>
        <taxon>Phocaeicola</taxon>
    </lineage>
</organism>
<evidence type="ECO:0000259" key="2">
    <source>
        <dbReference type="Pfam" id="PF01757"/>
    </source>
</evidence>
<keyword evidence="3" id="KW-0808">Transferase</keyword>
<dbReference type="EMBL" id="WDBI01000063">
    <property type="protein sequence ID" value="KAB6522087.1"/>
    <property type="molecule type" value="Genomic_DNA"/>
</dbReference>
<protein>
    <submittedName>
        <fullName evidence="3">Acyltransferase</fullName>
    </submittedName>
</protein>
<dbReference type="RefSeq" id="WP_154298521.1">
    <property type="nucleotide sequence ID" value="NZ_JAQDMD010000056.1"/>
</dbReference>
<gene>
    <name evidence="3" type="ORF">GAY98_22720</name>
</gene>